<proteinExistence type="inferred from homology"/>
<evidence type="ECO:0000256" key="5">
    <source>
        <dbReference type="ARBA" id="ARBA00022448"/>
    </source>
</evidence>
<keyword evidence="12" id="KW-0496">Mitochondrion</keyword>
<evidence type="ECO:0000256" key="10">
    <source>
        <dbReference type="ARBA" id="ARBA00022982"/>
    </source>
</evidence>
<evidence type="ECO:0000256" key="16">
    <source>
        <dbReference type="ARBA" id="ARBA00046528"/>
    </source>
</evidence>
<keyword evidence="7 17" id="KW-0812">Transmembrane</keyword>
<evidence type="ECO:0000256" key="7">
    <source>
        <dbReference type="ARBA" id="ARBA00022692"/>
    </source>
</evidence>
<sequence>MAGLLSVRLVSPLARTLRQSAPKSIALMTVRKISFWRQKSQSAAIETTKSEYEIEYEKFVKKDNYKPYLGFFEDDPVYDRAFVHVLLFICFSVHLVFVPIIYSYGPDFRSRMKEWRKYEAIKLIEEREAKGEIILDMNFVPTESMESMVPPPGDWEEEWLKNQPSVRSASRTKWFTQVPTW</sequence>
<keyword evidence="10" id="KW-0249">Electron transport</keyword>
<keyword evidence="6" id="KW-0679">Respiratory chain</keyword>
<dbReference type="Pfam" id="PF10183">
    <property type="entry name" value="ESSS"/>
    <property type="match status" value="1"/>
</dbReference>
<evidence type="ECO:0000256" key="15">
    <source>
        <dbReference type="ARBA" id="ARBA00031387"/>
    </source>
</evidence>
<evidence type="ECO:0000256" key="2">
    <source>
        <dbReference type="ARBA" id="ARBA00004434"/>
    </source>
</evidence>
<evidence type="ECO:0000256" key="1">
    <source>
        <dbReference type="ARBA" id="ARBA00003195"/>
    </source>
</evidence>
<keyword evidence="19" id="KW-1185">Reference proteome</keyword>
<dbReference type="InterPro" id="IPR019329">
    <property type="entry name" value="NADH_UbQ_OxRdtase_ESSS_su"/>
</dbReference>
<evidence type="ECO:0000256" key="13">
    <source>
        <dbReference type="ARBA" id="ARBA00023136"/>
    </source>
</evidence>
<evidence type="ECO:0000256" key="14">
    <source>
        <dbReference type="ARBA" id="ARBA00030753"/>
    </source>
</evidence>
<evidence type="ECO:0000256" key="12">
    <source>
        <dbReference type="ARBA" id="ARBA00023128"/>
    </source>
</evidence>
<evidence type="ECO:0000256" key="3">
    <source>
        <dbReference type="ARBA" id="ARBA00008915"/>
    </source>
</evidence>
<comment type="similarity">
    <text evidence="3">Belongs to the complex I NDUFB11 subunit family.</text>
</comment>
<comment type="subunit">
    <text evidence="16">Complex I is composed of 45 different subunits. Interacts with BCAP31.</text>
</comment>
<organism evidence="18 19">
    <name type="scientific">Clavelina lepadiformis</name>
    <name type="common">Light-bulb sea squirt</name>
    <name type="synonym">Ascidia lepadiformis</name>
    <dbReference type="NCBI Taxonomy" id="159417"/>
    <lineage>
        <taxon>Eukaryota</taxon>
        <taxon>Metazoa</taxon>
        <taxon>Chordata</taxon>
        <taxon>Tunicata</taxon>
        <taxon>Ascidiacea</taxon>
        <taxon>Aplousobranchia</taxon>
        <taxon>Clavelinidae</taxon>
        <taxon>Clavelina</taxon>
    </lineage>
</organism>
<keyword evidence="5" id="KW-0813">Transport</keyword>
<keyword evidence="13 17" id="KW-0472">Membrane</keyword>
<dbReference type="PANTHER" id="PTHR13327:SF0">
    <property type="entry name" value="NADH DEHYDROGENASE [UBIQUINONE] 1 BETA SUBCOMPLEX SUBUNIT 11, MITOCHONDRIAL"/>
    <property type="match status" value="1"/>
</dbReference>
<evidence type="ECO:0000256" key="17">
    <source>
        <dbReference type="SAM" id="Phobius"/>
    </source>
</evidence>
<evidence type="ECO:0000313" key="18">
    <source>
        <dbReference type="EMBL" id="CAK8689161.1"/>
    </source>
</evidence>
<name>A0ABP0GE76_CLALP</name>
<comment type="caution">
    <text evidence="18">The sequence shown here is derived from an EMBL/GenBank/DDBJ whole genome shotgun (WGS) entry which is preliminary data.</text>
</comment>
<evidence type="ECO:0000256" key="6">
    <source>
        <dbReference type="ARBA" id="ARBA00022660"/>
    </source>
</evidence>
<evidence type="ECO:0000256" key="8">
    <source>
        <dbReference type="ARBA" id="ARBA00022792"/>
    </source>
</evidence>
<accession>A0ABP0GE76</accession>
<evidence type="ECO:0000256" key="4">
    <source>
        <dbReference type="ARBA" id="ARBA00018632"/>
    </source>
</evidence>
<keyword evidence="8" id="KW-0999">Mitochondrion inner membrane</keyword>
<comment type="function">
    <text evidence="1">Accessory subunit of the mitochondrial membrane respiratory chain NADH dehydrogenase (Complex I), that is believed not to be involved in catalysis. Complex I functions in the transfer of electrons from NADH to the respiratory chain. The immediate electron acceptor for the enzyme is believed to be ubiquinone.</text>
</comment>
<dbReference type="EMBL" id="CAWYQH010000108">
    <property type="protein sequence ID" value="CAK8689161.1"/>
    <property type="molecule type" value="Genomic_DNA"/>
</dbReference>
<comment type="subcellular location">
    <subcellularLocation>
        <location evidence="2">Mitochondrion inner membrane</location>
        <topology evidence="2">Single-pass membrane protein</topology>
    </subcellularLocation>
</comment>
<evidence type="ECO:0000313" key="19">
    <source>
        <dbReference type="Proteomes" id="UP001642483"/>
    </source>
</evidence>
<protein>
    <recommendedName>
        <fullName evidence="4">NADH dehydrogenase [ubiquinone] 1 beta subcomplex subunit 11, mitochondrial</fullName>
    </recommendedName>
    <alternativeName>
        <fullName evidence="15">Complex I-ESSS</fullName>
    </alternativeName>
    <alternativeName>
        <fullName evidence="14">NADH-ubiquinone oxidoreductase ESSS subunit</fullName>
    </alternativeName>
</protein>
<feature type="transmembrane region" description="Helical" evidence="17">
    <location>
        <begin position="81"/>
        <end position="104"/>
    </location>
</feature>
<reference evidence="18 19" key="1">
    <citation type="submission" date="2024-02" db="EMBL/GenBank/DDBJ databases">
        <authorList>
            <person name="Daric V."/>
            <person name="Darras S."/>
        </authorList>
    </citation>
    <scope>NUCLEOTIDE SEQUENCE [LARGE SCALE GENOMIC DNA]</scope>
</reference>
<dbReference type="Proteomes" id="UP001642483">
    <property type="component" value="Unassembled WGS sequence"/>
</dbReference>
<dbReference type="PANTHER" id="PTHR13327">
    <property type="entry name" value="NADH-UBIQUINONE OXIDOREDUCTASE ESSS SUBUNIT, MITOCHONDRIAL PRECURSOR"/>
    <property type="match status" value="1"/>
</dbReference>
<keyword evidence="9" id="KW-0809">Transit peptide</keyword>
<evidence type="ECO:0000256" key="11">
    <source>
        <dbReference type="ARBA" id="ARBA00022989"/>
    </source>
</evidence>
<keyword evidence="11 17" id="KW-1133">Transmembrane helix</keyword>
<gene>
    <name evidence="18" type="ORF">CVLEPA_LOCUS21125</name>
</gene>
<evidence type="ECO:0000256" key="9">
    <source>
        <dbReference type="ARBA" id="ARBA00022946"/>
    </source>
</evidence>